<keyword evidence="3" id="KW-1185">Reference proteome</keyword>
<dbReference type="AlphaFoldDB" id="A0A7Z8KQB9"/>
<evidence type="ECO:0000259" key="1">
    <source>
        <dbReference type="PROSITE" id="PS51337"/>
    </source>
</evidence>
<dbReference type="InterPro" id="IPR003759">
    <property type="entry name" value="Cbl-bd_cap"/>
</dbReference>
<feature type="domain" description="B12-binding N-terminal" evidence="1">
    <location>
        <begin position="20"/>
        <end position="114"/>
    </location>
</feature>
<sequence length="123" mass="13871">MHISSLWTRDKSFKRTINMESEKPLFQKILHKARDSILNFDSNEAESAVREAVDAGMDPVDLIELGFIEGMKEIGDRYEKGDVPLLHIFAASRIMEKGLALLKSCANENKLDLKMFGNIAMNA</sequence>
<dbReference type="Gene3D" id="1.10.1240.10">
    <property type="entry name" value="Methionine synthase domain"/>
    <property type="match status" value="1"/>
</dbReference>
<comment type="caution">
    <text evidence="2">The sequence shown here is derived from an EMBL/GenBank/DDBJ whole genome shotgun (WGS) entry which is preliminary data.</text>
</comment>
<dbReference type="EMBL" id="VIAQ01000007">
    <property type="protein sequence ID" value="TQD27900.1"/>
    <property type="molecule type" value="Genomic_DNA"/>
</dbReference>
<name>A0A7Z8KQB9_9EURY</name>
<dbReference type="Pfam" id="PF02607">
    <property type="entry name" value="B12-binding_2"/>
    <property type="match status" value="1"/>
</dbReference>
<evidence type="ECO:0000313" key="3">
    <source>
        <dbReference type="Proteomes" id="UP000319335"/>
    </source>
</evidence>
<dbReference type="Proteomes" id="UP000319335">
    <property type="component" value="Unassembled WGS sequence"/>
</dbReference>
<reference evidence="2 3" key="1">
    <citation type="submission" date="2019-06" db="EMBL/GenBank/DDBJ databases">
        <title>Draft genome sequence of Methanolobus vulcani B1d.</title>
        <authorList>
            <person name="Creighbaum A.J."/>
            <person name="Ticak T."/>
            <person name="Hariraju D."/>
            <person name="Arivett B.A."/>
            <person name="Ferguson D.J.Jr."/>
        </authorList>
    </citation>
    <scope>NUCLEOTIDE SEQUENCE [LARGE SCALE GENOMIC DNA]</scope>
    <source>
        <strain evidence="2 3">B1d</strain>
    </source>
</reference>
<proteinExistence type="predicted"/>
<gene>
    <name evidence="2" type="ORF">FKV42_02225</name>
</gene>
<protein>
    <recommendedName>
        <fullName evidence="1">B12-binding N-terminal domain-containing protein</fullName>
    </recommendedName>
</protein>
<dbReference type="SUPFAM" id="SSF47644">
    <property type="entry name" value="Methionine synthase domain"/>
    <property type="match status" value="1"/>
</dbReference>
<dbReference type="InterPro" id="IPR036594">
    <property type="entry name" value="Meth_synthase_dom"/>
</dbReference>
<dbReference type="PROSITE" id="PS51337">
    <property type="entry name" value="B12_BINDING_NTER"/>
    <property type="match status" value="1"/>
</dbReference>
<organism evidence="2 3">
    <name type="scientific">Methanolobus vulcani</name>
    <dbReference type="NCBI Taxonomy" id="38026"/>
    <lineage>
        <taxon>Archaea</taxon>
        <taxon>Methanobacteriati</taxon>
        <taxon>Methanobacteriota</taxon>
        <taxon>Stenosarchaea group</taxon>
        <taxon>Methanomicrobia</taxon>
        <taxon>Methanosarcinales</taxon>
        <taxon>Methanosarcinaceae</taxon>
        <taxon>Methanolobus</taxon>
    </lineage>
</organism>
<accession>A0A7Z8KQB9</accession>
<dbReference type="SMART" id="SM01018">
    <property type="entry name" value="B12-binding_2"/>
    <property type="match status" value="1"/>
</dbReference>
<evidence type="ECO:0000313" key="2">
    <source>
        <dbReference type="EMBL" id="TQD27900.1"/>
    </source>
</evidence>